<sequence length="204" mass="22553">MRIWCGSGMLTLYFDNLGKRLSMMSWFSRGDFRPAGLGGEQVELIEDTIRVHSRSAKTAAACPQCGTISRQIHSRYRHRPADLPAHGRKVKLVWLVRRFRCRALWCPARIFAERFPPDVTRAHARRTSRLQGVVRHLGLALGGRPIGHGKVAARPQDCPPADHGPESPLQVRCHPGLNDRGRIAGSCHSPSADGPVHGYGAQCS</sequence>
<keyword evidence="3" id="KW-1185">Reference proteome</keyword>
<evidence type="ECO:0000259" key="1">
    <source>
        <dbReference type="Pfam" id="PF14690"/>
    </source>
</evidence>
<evidence type="ECO:0000313" key="3">
    <source>
        <dbReference type="Proteomes" id="UP000198307"/>
    </source>
</evidence>
<reference evidence="2 3" key="1">
    <citation type="submission" date="2017-07" db="EMBL/GenBank/DDBJ databases">
        <authorList>
            <person name="Sun Z.S."/>
            <person name="Albrecht U."/>
            <person name="Echele G."/>
            <person name="Lee C.C."/>
        </authorList>
    </citation>
    <scope>NUCLEOTIDE SEQUENCE [LARGE SCALE GENOMIC DNA]</scope>
    <source>
        <strain evidence="2 3">DSM 14827</strain>
    </source>
</reference>
<protein>
    <submittedName>
        <fullName evidence="2">Zinc-finger of transposase IS204/IS1001/IS1096/IS1165</fullName>
    </submittedName>
</protein>
<dbReference type="Pfam" id="PF14690">
    <property type="entry name" value="Zn_ribbon_ISL3"/>
    <property type="match status" value="1"/>
</dbReference>
<dbReference type="InterPro" id="IPR029261">
    <property type="entry name" value="Transposase_Znf"/>
</dbReference>
<evidence type="ECO:0000313" key="2">
    <source>
        <dbReference type="EMBL" id="SNT74920.1"/>
    </source>
</evidence>
<dbReference type="EMBL" id="FZQB01000009">
    <property type="protein sequence ID" value="SNT74920.1"/>
    <property type="molecule type" value="Genomic_DNA"/>
</dbReference>
<name>A0A239PXL6_9RHOB</name>
<dbReference type="GO" id="GO:0008270">
    <property type="term" value="F:zinc ion binding"/>
    <property type="evidence" value="ECO:0007669"/>
    <property type="project" value="UniProtKB-KW"/>
</dbReference>
<keyword evidence="2" id="KW-0863">Zinc-finger</keyword>
<dbReference type="AlphaFoldDB" id="A0A239PXL6"/>
<accession>A0A239PXL6</accession>
<proteinExistence type="predicted"/>
<feature type="domain" description="Transposase IS204/IS1001/IS1096/IS1165 zinc-finger" evidence="1">
    <location>
        <begin position="60"/>
        <end position="103"/>
    </location>
</feature>
<dbReference type="Proteomes" id="UP000198307">
    <property type="component" value="Unassembled WGS sequence"/>
</dbReference>
<gene>
    <name evidence="2" type="ORF">SAMN05444959_1091</name>
</gene>
<keyword evidence="2" id="KW-0479">Metal-binding</keyword>
<organism evidence="2 3">
    <name type="scientific">Paracoccus seriniphilus</name>
    <dbReference type="NCBI Taxonomy" id="184748"/>
    <lineage>
        <taxon>Bacteria</taxon>
        <taxon>Pseudomonadati</taxon>
        <taxon>Pseudomonadota</taxon>
        <taxon>Alphaproteobacteria</taxon>
        <taxon>Rhodobacterales</taxon>
        <taxon>Paracoccaceae</taxon>
        <taxon>Paracoccus</taxon>
    </lineage>
</organism>
<keyword evidence="2" id="KW-0862">Zinc</keyword>